<dbReference type="Pfam" id="PF09851">
    <property type="entry name" value="SHOCT"/>
    <property type="match status" value="1"/>
</dbReference>
<evidence type="ECO:0000313" key="3">
    <source>
        <dbReference type="EMBL" id="TQW15012.1"/>
    </source>
</evidence>
<feature type="domain" description="SHOCT" evidence="2">
    <location>
        <begin position="216"/>
        <end position="243"/>
    </location>
</feature>
<evidence type="ECO:0000256" key="1">
    <source>
        <dbReference type="SAM" id="MobiDB-lite"/>
    </source>
</evidence>
<accession>A0ABY3BI81</accession>
<feature type="compositionally biased region" description="Polar residues" evidence="1">
    <location>
        <begin position="200"/>
        <end position="210"/>
    </location>
</feature>
<feature type="region of interest" description="Disordered" evidence="1">
    <location>
        <begin position="1"/>
        <end position="23"/>
    </location>
</feature>
<evidence type="ECO:0000313" key="4">
    <source>
        <dbReference type="Proteomes" id="UP000316012"/>
    </source>
</evidence>
<dbReference type="EMBL" id="SRMD01000086">
    <property type="protein sequence ID" value="TQW15012.1"/>
    <property type="molecule type" value="Genomic_DNA"/>
</dbReference>
<gene>
    <name evidence="3" type="ORF">FIPPAONL_01223</name>
</gene>
<keyword evidence="4" id="KW-1185">Reference proteome</keyword>
<evidence type="ECO:0000259" key="2">
    <source>
        <dbReference type="Pfam" id="PF09851"/>
    </source>
</evidence>
<reference evidence="3 4" key="1">
    <citation type="submission" date="2019-04" db="EMBL/GenBank/DDBJ databases">
        <title>Lactobacillus gasseri 7171 assembly.</title>
        <authorList>
            <person name="Joris B.R."/>
            <person name="Giguere D."/>
        </authorList>
    </citation>
    <scope>NUCLEOTIDE SEQUENCE [LARGE SCALE GENOMIC DNA]</scope>
    <source>
        <strain evidence="3 4">7171</strain>
    </source>
</reference>
<comment type="caution">
    <text evidence="3">The sequence shown here is derived from an EMBL/GenBank/DDBJ whole genome shotgun (WGS) entry which is preliminary data.</text>
</comment>
<dbReference type="Proteomes" id="UP000316012">
    <property type="component" value="Unassembled WGS sequence"/>
</dbReference>
<protein>
    <recommendedName>
        <fullName evidence="2">SHOCT domain-containing protein</fullName>
    </recommendedName>
</protein>
<sequence>MGFFDNLSKKMEERSEKKKQEKAEYSKVLNKFKNNDAKKFENYYFDLKDNQILEIQNIFSKKYRIIDFKDVLSYSINKKEHNDSKTETKRKHGIGRAVVGGVLLGPVGAAVGGLTSKKETQTISKDFVDHLGVVVNLNDGTSFEIEYFDTTFKADDSLVTGCIKQVNQLATVLEAGIENAKRKQTETVAIEPTKVKENNEQPVSATQSSPAADPLDEIKKLKGLLDIGAITQEEFDAKKKQLLDL</sequence>
<organism evidence="3 4">
    <name type="scientific">Lactobacillus gasseri</name>
    <dbReference type="NCBI Taxonomy" id="1596"/>
    <lineage>
        <taxon>Bacteria</taxon>
        <taxon>Bacillati</taxon>
        <taxon>Bacillota</taxon>
        <taxon>Bacilli</taxon>
        <taxon>Lactobacillales</taxon>
        <taxon>Lactobacillaceae</taxon>
        <taxon>Lactobacillus</taxon>
    </lineage>
</organism>
<feature type="region of interest" description="Disordered" evidence="1">
    <location>
        <begin position="193"/>
        <end position="214"/>
    </location>
</feature>
<dbReference type="RefSeq" id="WP_060791038.1">
    <property type="nucleotide sequence ID" value="NZ_JASOGL010000005.1"/>
</dbReference>
<name>A0ABY3BI81_LACGS</name>
<dbReference type="InterPro" id="IPR018649">
    <property type="entry name" value="SHOCT"/>
</dbReference>
<feature type="compositionally biased region" description="Basic and acidic residues" evidence="1">
    <location>
        <begin position="7"/>
        <end position="23"/>
    </location>
</feature>
<proteinExistence type="predicted"/>